<reference evidence="8" key="1">
    <citation type="journal article" date="2021" name="PeerJ">
        <title>Extensive microbial diversity within the chicken gut microbiome revealed by metagenomics and culture.</title>
        <authorList>
            <person name="Gilroy R."/>
            <person name="Ravi A."/>
            <person name="Getino M."/>
            <person name="Pursley I."/>
            <person name="Horton D.L."/>
            <person name="Alikhan N.F."/>
            <person name="Baker D."/>
            <person name="Gharbi K."/>
            <person name="Hall N."/>
            <person name="Watson M."/>
            <person name="Adriaenssens E.M."/>
            <person name="Foster-Nyarko E."/>
            <person name="Jarju S."/>
            <person name="Secka A."/>
            <person name="Antonio M."/>
            <person name="Oren A."/>
            <person name="Chaudhuri R.R."/>
            <person name="La Ragione R."/>
            <person name="Hildebrand F."/>
            <person name="Pallen M.J."/>
        </authorList>
    </citation>
    <scope>NUCLEOTIDE SEQUENCE</scope>
    <source>
        <strain evidence="8">CHK191-13928</strain>
    </source>
</reference>
<dbReference type="PIRSF" id="PIRSF000097">
    <property type="entry name" value="AKR"/>
    <property type="match status" value="1"/>
</dbReference>
<dbReference type="AlphaFoldDB" id="A0A9D1WVJ7"/>
<evidence type="ECO:0000256" key="3">
    <source>
        <dbReference type="ARBA" id="ARBA00023002"/>
    </source>
</evidence>
<dbReference type="Pfam" id="PF00248">
    <property type="entry name" value="Aldo_ket_red"/>
    <property type="match status" value="1"/>
</dbReference>
<dbReference type="PANTHER" id="PTHR43827:SF3">
    <property type="entry name" value="NADP-DEPENDENT OXIDOREDUCTASE DOMAIN-CONTAINING PROTEIN"/>
    <property type="match status" value="1"/>
</dbReference>
<dbReference type="GO" id="GO:0016616">
    <property type="term" value="F:oxidoreductase activity, acting on the CH-OH group of donors, NAD or NADP as acceptor"/>
    <property type="evidence" value="ECO:0007669"/>
    <property type="project" value="UniProtKB-ARBA"/>
</dbReference>
<dbReference type="PROSITE" id="PS00063">
    <property type="entry name" value="ALDOKETO_REDUCTASE_3"/>
    <property type="match status" value="1"/>
</dbReference>
<comment type="similarity">
    <text evidence="1">Belongs to the aldo/keto reductase family.</text>
</comment>
<feature type="site" description="Lowers pKa of active site Tyr" evidence="6">
    <location>
        <position position="77"/>
    </location>
</feature>
<evidence type="ECO:0000259" key="7">
    <source>
        <dbReference type="Pfam" id="PF00248"/>
    </source>
</evidence>
<protein>
    <submittedName>
        <fullName evidence="8">Aldo/keto reductase</fullName>
    </submittedName>
</protein>
<gene>
    <name evidence="8" type="ORF">H9735_07895</name>
</gene>
<keyword evidence="2" id="KW-0521">NADP</keyword>
<evidence type="ECO:0000256" key="2">
    <source>
        <dbReference type="ARBA" id="ARBA00022857"/>
    </source>
</evidence>
<evidence type="ECO:0000256" key="1">
    <source>
        <dbReference type="ARBA" id="ARBA00007905"/>
    </source>
</evidence>
<dbReference type="PRINTS" id="PR00069">
    <property type="entry name" value="ALDKETRDTASE"/>
</dbReference>
<proteinExistence type="inferred from homology"/>
<feature type="binding site" evidence="5">
    <location>
        <position position="110"/>
    </location>
    <ligand>
        <name>substrate</name>
    </ligand>
</feature>
<dbReference type="InterPro" id="IPR036812">
    <property type="entry name" value="NAD(P)_OxRdtase_dom_sf"/>
</dbReference>
<dbReference type="InterPro" id="IPR018170">
    <property type="entry name" value="Aldo/ket_reductase_CS"/>
</dbReference>
<organism evidence="8 9">
    <name type="scientific">Candidatus Anaerostipes excrementavium</name>
    <dbReference type="NCBI Taxonomy" id="2838463"/>
    <lineage>
        <taxon>Bacteria</taxon>
        <taxon>Bacillati</taxon>
        <taxon>Bacillota</taxon>
        <taxon>Clostridia</taxon>
        <taxon>Lachnospirales</taxon>
        <taxon>Lachnospiraceae</taxon>
        <taxon>Anaerostipes</taxon>
    </lineage>
</organism>
<accession>A0A9D1WVJ7</accession>
<dbReference type="PROSITE" id="PS00798">
    <property type="entry name" value="ALDOKETO_REDUCTASE_1"/>
    <property type="match status" value="1"/>
</dbReference>
<reference evidence="8" key="2">
    <citation type="submission" date="2021-04" db="EMBL/GenBank/DDBJ databases">
        <authorList>
            <person name="Gilroy R."/>
        </authorList>
    </citation>
    <scope>NUCLEOTIDE SEQUENCE</scope>
    <source>
        <strain evidence="8">CHK191-13928</strain>
    </source>
</reference>
<dbReference type="PANTHER" id="PTHR43827">
    <property type="entry name" value="2,5-DIKETO-D-GLUCONIC ACID REDUCTASE"/>
    <property type="match status" value="1"/>
</dbReference>
<dbReference type="InterPro" id="IPR023210">
    <property type="entry name" value="NADP_OxRdtase_dom"/>
</dbReference>
<dbReference type="FunFam" id="3.20.20.100:FF:000015">
    <property type="entry name" value="Oxidoreductase, aldo/keto reductase family"/>
    <property type="match status" value="1"/>
</dbReference>
<dbReference type="EMBL" id="DXEM01000027">
    <property type="protein sequence ID" value="HIX68019.1"/>
    <property type="molecule type" value="Genomic_DNA"/>
</dbReference>
<dbReference type="SUPFAM" id="SSF51430">
    <property type="entry name" value="NAD(P)-linked oxidoreductase"/>
    <property type="match status" value="1"/>
</dbReference>
<evidence type="ECO:0000313" key="9">
    <source>
        <dbReference type="Proteomes" id="UP000886721"/>
    </source>
</evidence>
<keyword evidence="3" id="KW-0560">Oxidoreductase</keyword>
<dbReference type="PROSITE" id="PS00062">
    <property type="entry name" value="ALDOKETO_REDUCTASE_2"/>
    <property type="match status" value="1"/>
</dbReference>
<evidence type="ECO:0000256" key="4">
    <source>
        <dbReference type="PIRSR" id="PIRSR000097-1"/>
    </source>
</evidence>
<dbReference type="InterPro" id="IPR020471">
    <property type="entry name" value="AKR"/>
</dbReference>
<name>A0A9D1WVJ7_9FIRM</name>
<dbReference type="Gene3D" id="3.20.20.100">
    <property type="entry name" value="NADP-dependent oxidoreductase domain"/>
    <property type="match status" value="1"/>
</dbReference>
<evidence type="ECO:0000256" key="5">
    <source>
        <dbReference type="PIRSR" id="PIRSR000097-2"/>
    </source>
</evidence>
<sequence>MQYVKLRNHVEMPQEGFGVFQVPEHECEEVVYQAIRTGYRLIDTASSYKNEEAVGRAIQRAVSEGFVRREELFITTKAYIQEMGYEKLKEAFSRSMDKLKLDYLDLYLIHMPLGDYYGAWRAMEELYKEKKIRAIGVCNFDAARLIDLCYNVNVKPMVNQIERHPHFQRPGDLAVMRKLDIQPQGWAPFAEGLKGMFTEPVLQEIAVKHNKTAAQIILRWNIQQGVVIIPKSVHKERMEENLAIWDFALDKEDMERIAGLDKNCPSMLDCSKPSEIDRLYDYLEHPVLTSLQ</sequence>
<dbReference type="Proteomes" id="UP000886721">
    <property type="component" value="Unassembled WGS sequence"/>
</dbReference>
<comment type="caution">
    <text evidence="8">The sequence shown here is derived from an EMBL/GenBank/DDBJ whole genome shotgun (WGS) entry which is preliminary data.</text>
</comment>
<feature type="domain" description="NADP-dependent oxidoreductase" evidence="7">
    <location>
        <begin position="21"/>
        <end position="261"/>
    </location>
</feature>
<evidence type="ECO:0000256" key="6">
    <source>
        <dbReference type="PIRSR" id="PIRSR000097-3"/>
    </source>
</evidence>
<feature type="active site" description="Proton donor" evidence="4">
    <location>
        <position position="48"/>
    </location>
</feature>
<evidence type="ECO:0000313" key="8">
    <source>
        <dbReference type="EMBL" id="HIX68019.1"/>
    </source>
</evidence>